<evidence type="ECO:0000256" key="1">
    <source>
        <dbReference type="SAM" id="MobiDB-lite"/>
    </source>
</evidence>
<feature type="transmembrane region" description="Helical" evidence="2">
    <location>
        <begin position="252"/>
        <end position="272"/>
    </location>
</feature>
<evidence type="ECO:0000313" key="3">
    <source>
        <dbReference type="EMBL" id="NYG37271.1"/>
    </source>
</evidence>
<keyword evidence="2" id="KW-0812">Transmembrane</keyword>
<keyword evidence="4" id="KW-1185">Reference proteome</keyword>
<dbReference type="EMBL" id="JACBZX010000001">
    <property type="protein sequence ID" value="NYG37271.1"/>
    <property type="molecule type" value="Genomic_DNA"/>
</dbReference>
<feature type="transmembrane region" description="Helical" evidence="2">
    <location>
        <begin position="63"/>
        <end position="86"/>
    </location>
</feature>
<dbReference type="RefSeq" id="WP_179462669.1">
    <property type="nucleotide sequence ID" value="NZ_JACBZX010000001.1"/>
</dbReference>
<feature type="transmembrane region" description="Helical" evidence="2">
    <location>
        <begin position="315"/>
        <end position="335"/>
    </location>
</feature>
<comment type="caution">
    <text evidence="3">The sequence shown here is derived from an EMBL/GenBank/DDBJ whole genome shotgun (WGS) entry which is preliminary data.</text>
</comment>
<name>A0A852XFQ6_9MICO</name>
<proteinExistence type="predicted"/>
<keyword evidence="2" id="KW-1133">Transmembrane helix</keyword>
<protein>
    <submittedName>
        <fullName evidence="3">Uncharacterized protein</fullName>
    </submittedName>
</protein>
<gene>
    <name evidence="3" type="ORF">BJY28_001740</name>
</gene>
<keyword evidence="2" id="KW-0472">Membrane</keyword>
<dbReference type="AlphaFoldDB" id="A0A852XFQ6"/>
<sequence length="346" mass="35605">MAAPDLDRALAELERTGWVALREPRAAWVVGATLASVVAGSALVVVLLTVMVDVLDQRGGELILRPLTVALALVLLVSLPVAVWTIGRARRGAVLIVSSAGLVEHRRGRPEPDGWVRWEDVAEVASPGPGTTETPAYRLTPDVARLTGLDPRAQGWVPLRSGYGWSAPALRDLLASARDRHLAPASHASSGRAGQVTPGPASRSQAPPPLGLALATMDHRRTTRRHAVLMVLIGLTFAATSVALLALGNPAIGVTGLAFAVALLITATLLVLPEGSPLARWLGIGGCLAFALMGAAMLLTAVTDASVWGARAGPAAVAGGLALAFFGGGAVLLVVRTIREGTRGSG</sequence>
<organism evidence="3 4">
    <name type="scientific">Janibacter alkaliphilus</name>
    <dbReference type="NCBI Taxonomy" id="1069963"/>
    <lineage>
        <taxon>Bacteria</taxon>
        <taxon>Bacillati</taxon>
        <taxon>Actinomycetota</taxon>
        <taxon>Actinomycetes</taxon>
        <taxon>Micrococcales</taxon>
        <taxon>Intrasporangiaceae</taxon>
        <taxon>Janibacter</taxon>
    </lineage>
</organism>
<dbReference type="Proteomes" id="UP000592181">
    <property type="component" value="Unassembled WGS sequence"/>
</dbReference>
<evidence type="ECO:0000313" key="4">
    <source>
        <dbReference type="Proteomes" id="UP000592181"/>
    </source>
</evidence>
<reference evidence="3 4" key="1">
    <citation type="submission" date="2020-07" db="EMBL/GenBank/DDBJ databases">
        <title>Sequencing the genomes of 1000 actinobacteria strains.</title>
        <authorList>
            <person name="Klenk H.-P."/>
        </authorList>
    </citation>
    <scope>NUCLEOTIDE SEQUENCE [LARGE SCALE GENOMIC DNA]</scope>
    <source>
        <strain evidence="3 4">DSM 24723</strain>
    </source>
</reference>
<feature type="region of interest" description="Disordered" evidence="1">
    <location>
        <begin position="184"/>
        <end position="211"/>
    </location>
</feature>
<feature type="transmembrane region" description="Helical" evidence="2">
    <location>
        <begin position="227"/>
        <end position="246"/>
    </location>
</feature>
<evidence type="ECO:0000256" key="2">
    <source>
        <dbReference type="SAM" id="Phobius"/>
    </source>
</evidence>
<feature type="transmembrane region" description="Helical" evidence="2">
    <location>
        <begin position="26"/>
        <end position="51"/>
    </location>
</feature>
<accession>A0A852XFQ6</accession>
<feature type="transmembrane region" description="Helical" evidence="2">
    <location>
        <begin position="281"/>
        <end position="303"/>
    </location>
</feature>